<comment type="similarity">
    <text evidence="1">Belongs to the ComF/GntX family.</text>
</comment>
<dbReference type="Gene3D" id="3.40.50.2020">
    <property type="match status" value="1"/>
</dbReference>
<dbReference type="CDD" id="cd06223">
    <property type="entry name" value="PRTases_typeI"/>
    <property type="match status" value="1"/>
</dbReference>
<reference evidence="4 5" key="1">
    <citation type="journal article" date="2016" name="Nat. Commun.">
        <title>Thousands of microbial genomes shed light on interconnected biogeochemical processes in an aquifer system.</title>
        <authorList>
            <person name="Anantharaman K."/>
            <person name="Brown C.T."/>
            <person name="Hug L.A."/>
            <person name="Sharon I."/>
            <person name="Castelle C.J."/>
            <person name="Probst A.J."/>
            <person name="Thomas B.C."/>
            <person name="Singh A."/>
            <person name="Wilkins M.J."/>
            <person name="Karaoz U."/>
            <person name="Brodie E.L."/>
            <person name="Williams K.H."/>
            <person name="Hubbard S.S."/>
            <person name="Banfield J.F."/>
        </authorList>
    </citation>
    <scope>NUCLEOTIDE SEQUENCE [LARGE SCALE GENOMIC DNA]</scope>
</reference>
<evidence type="ECO:0000313" key="5">
    <source>
        <dbReference type="Proteomes" id="UP000178925"/>
    </source>
</evidence>
<evidence type="ECO:0000259" key="3">
    <source>
        <dbReference type="Pfam" id="PF18912"/>
    </source>
</evidence>
<feature type="domain" description="Phosphoribosyltransferase" evidence="2">
    <location>
        <begin position="163"/>
        <end position="247"/>
    </location>
</feature>
<feature type="domain" description="Double zinc ribbon" evidence="3">
    <location>
        <begin position="12"/>
        <end position="64"/>
    </location>
</feature>
<dbReference type="Pfam" id="PF00156">
    <property type="entry name" value="Pribosyltran"/>
    <property type="match status" value="1"/>
</dbReference>
<dbReference type="PANTHER" id="PTHR47505">
    <property type="entry name" value="DNA UTILIZATION PROTEIN YHGH"/>
    <property type="match status" value="1"/>
</dbReference>
<gene>
    <name evidence="4" type="ORF">A2242_00045</name>
</gene>
<dbReference type="AlphaFoldDB" id="A0A1F5SJS1"/>
<evidence type="ECO:0000256" key="1">
    <source>
        <dbReference type="ARBA" id="ARBA00008007"/>
    </source>
</evidence>
<accession>A0A1F5SJS1</accession>
<dbReference type="InterPro" id="IPR029057">
    <property type="entry name" value="PRTase-like"/>
</dbReference>
<dbReference type="EMBL" id="MFGC01000031">
    <property type="protein sequence ID" value="OGF26909.1"/>
    <property type="molecule type" value="Genomic_DNA"/>
</dbReference>
<dbReference type="SUPFAM" id="SSF53271">
    <property type="entry name" value="PRTase-like"/>
    <property type="match status" value="1"/>
</dbReference>
<organism evidence="4 5">
    <name type="scientific">Candidatus Falkowbacteria bacterium RIFOXYA2_FULL_47_9</name>
    <dbReference type="NCBI Taxonomy" id="1797995"/>
    <lineage>
        <taxon>Bacteria</taxon>
        <taxon>Candidatus Falkowiibacteriota</taxon>
    </lineage>
</organism>
<sequence>MKLEIRNLIHVILDTVFPIQCLGCKSEGAWLCEKCLRAIPLKEIDHCPQCKQHSAGGAYCEHCRPQSFLEGIAVAADYHNPVVTQAIKTLKYRFMPDVGAQLSRLLVWRVQDLARRAPQSAGHWLGTAGEAPFSFFGSFSNIVVIPVPLHPRRLRWRGFNQATQLARGFAEELQLPCNDIDLRRVHHTKSQAQLHASERKRNLQNSFVWRGGDLAGRKILLIDDVATTGATLQACGQALQAAGAAAIWGLVVAQN</sequence>
<dbReference type="Pfam" id="PF18912">
    <property type="entry name" value="DZR_2"/>
    <property type="match status" value="1"/>
</dbReference>
<evidence type="ECO:0000259" key="2">
    <source>
        <dbReference type="Pfam" id="PF00156"/>
    </source>
</evidence>
<evidence type="ECO:0000313" key="4">
    <source>
        <dbReference type="EMBL" id="OGF26909.1"/>
    </source>
</evidence>
<comment type="caution">
    <text evidence="4">The sequence shown here is derived from an EMBL/GenBank/DDBJ whole genome shotgun (WGS) entry which is preliminary data.</text>
</comment>
<dbReference type="InterPro" id="IPR051910">
    <property type="entry name" value="ComF/GntX_DNA_util-trans"/>
</dbReference>
<dbReference type="InterPro" id="IPR000836">
    <property type="entry name" value="PRTase_dom"/>
</dbReference>
<dbReference type="InterPro" id="IPR044005">
    <property type="entry name" value="DZR_2"/>
</dbReference>
<dbReference type="STRING" id="1797995.A2242_00045"/>
<protein>
    <recommendedName>
        <fullName evidence="6">Phosphoribosyltransferase domain-containing protein</fullName>
    </recommendedName>
</protein>
<dbReference type="Proteomes" id="UP000178925">
    <property type="component" value="Unassembled WGS sequence"/>
</dbReference>
<proteinExistence type="inferred from homology"/>
<dbReference type="PANTHER" id="PTHR47505:SF1">
    <property type="entry name" value="DNA UTILIZATION PROTEIN YHGH"/>
    <property type="match status" value="1"/>
</dbReference>
<name>A0A1F5SJS1_9BACT</name>
<evidence type="ECO:0008006" key="6">
    <source>
        <dbReference type="Google" id="ProtNLM"/>
    </source>
</evidence>